<comment type="caution">
    <text evidence="3">The sequence shown here is derived from an EMBL/GenBank/DDBJ whole genome shotgun (WGS) entry which is preliminary data.</text>
</comment>
<evidence type="ECO:0000313" key="3">
    <source>
        <dbReference type="EMBL" id="MDN3723839.1"/>
    </source>
</evidence>
<dbReference type="InterPro" id="IPR000782">
    <property type="entry name" value="FAS1_domain"/>
</dbReference>
<protein>
    <submittedName>
        <fullName evidence="3">Fasciclin domain-containing protein</fullName>
    </submittedName>
</protein>
<feature type="signal peptide" evidence="1">
    <location>
        <begin position="1"/>
        <end position="21"/>
    </location>
</feature>
<dbReference type="Proteomes" id="UP001244787">
    <property type="component" value="Unassembled WGS sequence"/>
</dbReference>
<reference evidence="3 4" key="1">
    <citation type="submission" date="2023-06" db="EMBL/GenBank/DDBJ databases">
        <authorList>
            <person name="Ye Y.-Q."/>
            <person name="Du Z.-J."/>
        </authorList>
    </citation>
    <scope>NUCLEOTIDE SEQUENCE [LARGE SCALE GENOMIC DNA]</scope>
    <source>
        <strain evidence="3 4">SDUM287046</strain>
    </source>
</reference>
<dbReference type="RefSeq" id="WP_290253926.1">
    <property type="nucleotide sequence ID" value="NZ_JAUGQQ010000002.1"/>
</dbReference>
<dbReference type="InterPro" id="IPR036378">
    <property type="entry name" value="FAS1_dom_sf"/>
</dbReference>
<dbReference type="PANTHER" id="PTHR10900">
    <property type="entry name" value="PERIOSTIN-RELATED"/>
    <property type="match status" value="1"/>
</dbReference>
<dbReference type="Pfam" id="PF02469">
    <property type="entry name" value="Fasciclin"/>
    <property type="match status" value="1"/>
</dbReference>
<gene>
    <name evidence="3" type="ORF">QRD02_05555</name>
</gene>
<dbReference type="Gene3D" id="2.30.180.10">
    <property type="entry name" value="FAS1 domain"/>
    <property type="match status" value="1"/>
</dbReference>
<organism evidence="3 4">
    <name type="scientific">Aequorivita aurantiaca</name>
    <dbReference type="NCBI Taxonomy" id="3053356"/>
    <lineage>
        <taxon>Bacteria</taxon>
        <taxon>Pseudomonadati</taxon>
        <taxon>Bacteroidota</taxon>
        <taxon>Flavobacteriia</taxon>
        <taxon>Flavobacteriales</taxon>
        <taxon>Flavobacteriaceae</taxon>
        <taxon>Aequorivita</taxon>
    </lineage>
</organism>
<accession>A0ABT8DGN6</accession>
<name>A0ABT8DGN6_9FLAO</name>
<proteinExistence type="predicted"/>
<dbReference type="EMBL" id="JAUGQQ010000002">
    <property type="protein sequence ID" value="MDN3723839.1"/>
    <property type="molecule type" value="Genomic_DNA"/>
</dbReference>
<keyword evidence="4" id="KW-1185">Reference proteome</keyword>
<dbReference type="PANTHER" id="PTHR10900:SF77">
    <property type="entry name" value="FI19380P1"/>
    <property type="match status" value="1"/>
</dbReference>
<dbReference type="SMART" id="SM00554">
    <property type="entry name" value="FAS1"/>
    <property type="match status" value="1"/>
</dbReference>
<feature type="chain" id="PRO_5046548870" evidence="1">
    <location>
        <begin position="22"/>
        <end position="192"/>
    </location>
</feature>
<dbReference type="PROSITE" id="PS50213">
    <property type="entry name" value="FAS1"/>
    <property type="match status" value="1"/>
</dbReference>
<feature type="domain" description="FAS1" evidence="2">
    <location>
        <begin position="44"/>
        <end position="186"/>
    </location>
</feature>
<evidence type="ECO:0000259" key="2">
    <source>
        <dbReference type="PROSITE" id="PS50213"/>
    </source>
</evidence>
<dbReference type="SUPFAM" id="SSF82153">
    <property type="entry name" value="FAS1 domain"/>
    <property type="match status" value="1"/>
</dbReference>
<evidence type="ECO:0000256" key="1">
    <source>
        <dbReference type="SAM" id="SignalP"/>
    </source>
</evidence>
<keyword evidence="1" id="KW-0732">Signal</keyword>
<sequence length="192" mass="21373">MYFKNLITLLLLACFSINASAQKYLSKNNAEVSRKLGESTFTSNKSFYQNIEEAPDFTVLASVLKNAPSRQKLEGMEAVTIFAIADEGFLNLPKKSRDSILGNPKIMNSIITMLAVPGRIDSNTLKNEIAKQGSNTYLKTIEGNSLRIREVNGTLQLVDSENRTANIIASDFYHKNGFFHIIDSVIFPNSEE</sequence>
<dbReference type="InterPro" id="IPR050904">
    <property type="entry name" value="Adhesion/Biosynth-related"/>
</dbReference>
<evidence type="ECO:0000313" key="4">
    <source>
        <dbReference type="Proteomes" id="UP001244787"/>
    </source>
</evidence>